<dbReference type="GeneID" id="101567121"/>
<keyword evidence="8" id="KW-1185">Reference proteome</keyword>
<proteinExistence type="inferred from homology"/>
<keyword evidence="3" id="KW-0964">Secreted</keyword>
<feature type="signal peptide" evidence="7">
    <location>
        <begin position="1"/>
        <end position="24"/>
    </location>
</feature>
<dbReference type="GO" id="GO:0001664">
    <property type="term" value="F:G protein-coupled receptor binding"/>
    <property type="evidence" value="ECO:0007669"/>
    <property type="project" value="InterPro"/>
</dbReference>
<keyword evidence="6 9" id="KW-0527">Neuropeptide</keyword>
<dbReference type="InParanoid" id="A0A6P3F657"/>
<dbReference type="Proteomes" id="UP000515203">
    <property type="component" value="Unplaced"/>
</dbReference>
<name>A0A6P3F657_OCTDE</name>
<reference evidence="9" key="1">
    <citation type="submission" date="2025-08" db="UniProtKB">
        <authorList>
            <consortium name="RefSeq"/>
        </authorList>
    </citation>
    <scope>IDENTIFICATION</scope>
</reference>
<evidence type="ECO:0000256" key="4">
    <source>
        <dbReference type="ARBA" id="ARBA00022685"/>
    </source>
</evidence>
<dbReference type="CTD" id="256933"/>
<evidence type="ECO:0000313" key="9">
    <source>
        <dbReference type="RefSeq" id="XP_004639613.1"/>
    </source>
</evidence>
<dbReference type="OrthoDB" id="9942334at2759"/>
<comment type="similarity">
    <text evidence="2">Belongs to the neuropeptide B/W family.</text>
</comment>
<dbReference type="Pfam" id="PF15180">
    <property type="entry name" value="NPBW"/>
    <property type="match status" value="1"/>
</dbReference>
<feature type="chain" id="PRO_5027982010" evidence="7">
    <location>
        <begin position="25"/>
        <end position="135"/>
    </location>
</feature>
<keyword evidence="4" id="KW-0165">Cleavage on pair of basic residues</keyword>
<dbReference type="InterPro" id="IPR013297">
    <property type="entry name" value="Neuropept_BW_pre"/>
</dbReference>
<evidence type="ECO:0000256" key="3">
    <source>
        <dbReference type="ARBA" id="ARBA00022525"/>
    </source>
</evidence>
<evidence type="ECO:0000256" key="6">
    <source>
        <dbReference type="ARBA" id="ARBA00023320"/>
    </source>
</evidence>
<dbReference type="FunCoup" id="A0A6P3F657">
    <property type="interactions" value="602"/>
</dbReference>
<keyword evidence="5 7" id="KW-0732">Signal</keyword>
<evidence type="ECO:0000256" key="5">
    <source>
        <dbReference type="ARBA" id="ARBA00022729"/>
    </source>
</evidence>
<sequence length="135" mass="14849">MAWCTKLVASALALCLLLGPPGFAWYKPSAGPRHYSVGRASGLLSGFRGTPSARRSKSIVEGLGFPRSHRATDPGKLRPGFQTLRSLRGWPPTAMCIRDVAPHLQNYEQFHDDRGTLQCTANIFLSLRPKGCRRT</sequence>
<protein>
    <submittedName>
        <fullName evidence="9">Neuropeptide B</fullName>
    </submittedName>
</protein>
<dbReference type="GO" id="GO:0007218">
    <property type="term" value="P:neuropeptide signaling pathway"/>
    <property type="evidence" value="ECO:0007669"/>
    <property type="project" value="UniProtKB-KW"/>
</dbReference>
<dbReference type="GO" id="GO:0005576">
    <property type="term" value="C:extracellular region"/>
    <property type="evidence" value="ECO:0007669"/>
    <property type="project" value="UniProtKB-SubCell"/>
</dbReference>
<comment type="subcellular location">
    <subcellularLocation>
        <location evidence="1">Secreted</location>
    </subcellularLocation>
</comment>
<gene>
    <name evidence="9" type="primary">Npb</name>
</gene>
<evidence type="ECO:0000313" key="8">
    <source>
        <dbReference type="Proteomes" id="UP000515203"/>
    </source>
</evidence>
<organism evidence="8 9">
    <name type="scientific">Octodon degus</name>
    <name type="common">Degu</name>
    <name type="synonym">Sciurus degus</name>
    <dbReference type="NCBI Taxonomy" id="10160"/>
    <lineage>
        <taxon>Eukaryota</taxon>
        <taxon>Metazoa</taxon>
        <taxon>Chordata</taxon>
        <taxon>Craniata</taxon>
        <taxon>Vertebrata</taxon>
        <taxon>Euteleostomi</taxon>
        <taxon>Mammalia</taxon>
        <taxon>Eutheria</taxon>
        <taxon>Euarchontoglires</taxon>
        <taxon>Glires</taxon>
        <taxon>Rodentia</taxon>
        <taxon>Hystricomorpha</taxon>
        <taxon>Octodontidae</taxon>
        <taxon>Octodon</taxon>
    </lineage>
</organism>
<dbReference type="PRINTS" id="PR01888">
    <property type="entry name" value="NROPEPTIDEBW"/>
</dbReference>
<dbReference type="PANTHER" id="PTHR28553:SF1">
    <property type="entry name" value="NEUROPEPTIDE B"/>
    <property type="match status" value="1"/>
</dbReference>
<dbReference type="RefSeq" id="XP_004639613.1">
    <property type="nucleotide sequence ID" value="XM_004639556.2"/>
</dbReference>
<evidence type="ECO:0000256" key="7">
    <source>
        <dbReference type="SAM" id="SignalP"/>
    </source>
</evidence>
<evidence type="ECO:0000256" key="1">
    <source>
        <dbReference type="ARBA" id="ARBA00004613"/>
    </source>
</evidence>
<evidence type="ECO:0000256" key="2">
    <source>
        <dbReference type="ARBA" id="ARBA00005292"/>
    </source>
</evidence>
<dbReference type="PANTHER" id="PTHR28553">
    <property type="entry name" value="NEUROPEPTIDE B"/>
    <property type="match status" value="1"/>
</dbReference>
<dbReference type="AlphaFoldDB" id="A0A6P3F657"/>
<dbReference type="GO" id="GO:0007631">
    <property type="term" value="P:feeding behavior"/>
    <property type="evidence" value="ECO:0007669"/>
    <property type="project" value="TreeGrafter"/>
</dbReference>
<accession>A0A6P3F657</accession>